<organism evidence="2 3">
    <name type="scientific">Anaerostipes hadrus</name>
    <dbReference type="NCBI Taxonomy" id="649756"/>
    <lineage>
        <taxon>Bacteria</taxon>
        <taxon>Bacillati</taxon>
        <taxon>Bacillota</taxon>
        <taxon>Clostridia</taxon>
        <taxon>Lachnospirales</taxon>
        <taxon>Lachnospiraceae</taxon>
        <taxon>Anaerostipes</taxon>
    </lineage>
</organism>
<protein>
    <recommendedName>
        <fullName evidence="1">DUF6927 domain-containing protein</fullName>
    </recommendedName>
</protein>
<name>A0A174PAM6_ANAHA</name>
<dbReference type="Pfam" id="PF21992">
    <property type="entry name" value="DUF6927"/>
    <property type="match status" value="1"/>
</dbReference>
<sequence length="208" mass="24123">MGWTSYAATYFKKNGDIDRKAECDAYFLDGLNAGHFKILKSSMKGTVYYAAVTDLVKYVGKDENGNNKYDPIPEDEREVWAAVFLTSTEEGRYFYYKDMDETMGPCEDHCPKCVLDLLSETDNKSALNWRRRCLENTKKSNKLSKLDRLRNGSVIRFPSILNFTNGISVGDEITLTKINRKWVYEKYQTRYSLKKTYINPNYEILVEA</sequence>
<reference evidence="2 3" key="1">
    <citation type="submission" date="2015-09" db="EMBL/GenBank/DDBJ databases">
        <authorList>
            <consortium name="Pathogen Informatics"/>
        </authorList>
    </citation>
    <scope>NUCLEOTIDE SEQUENCE [LARGE SCALE GENOMIC DNA]</scope>
    <source>
        <strain evidence="2 3">2789STDY5834908</strain>
    </source>
</reference>
<dbReference type="RefSeq" id="WP_055160207.1">
    <property type="nucleotide sequence ID" value="NZ_CZAU01000015.1"/>
</dbReference>
<proteinExistence type="predicted"/>
<evidence type="ECO:0000259" key="1">
    <source>
        <dbReference type="Pfam" id="PF21992"/>
    </source>
</evidence>
<dbReference type="AlphaFoldDB" id="A0A174PAM6"/>
<dbReference type="OrthoDB" id="6874909at2"/>
<dbReference type="Proteomes" id="UP000095564">
    <property type="component" value="Unassembled WGS sequence"/>
</dbReference>
<evidence type="ECO:0000313" key="3">
    <source>
        <dbReference type="Proteomes" id="UP000095564"/>
    </source>
</evidence>
<evidence type="ECO:0000313" key="2">
    <source>
        <dbReference type="EMBL" id="CUP58073.1"/>
    </source>
</evidence>
<dbReference type="EMBL" id="CZAU01000015">
    <property type="protein sequence ID" value="CUP58073.1"/>
    <property type="molecule type" value="Genomic_DNA"/>
</dbReference>
<accession>A0A174PAM6</accession>
<gene>
    <name evidence="2" type="ORF">ERS852520_01687</name>
</gene>
<dbReference type="InterPro" id="IPR053845">
    <property type="entry name" value="DUF6927"/>
</dbReference>
<feature type="domain" description="DUF6927" evidence="1">
    <location>
        <begin position="121"/>
        <end position="188"/>
    </location>
</feature>